<dbReference type="AlphaFoldDB" id="A0AAE3JS96"/>
<dbReference type="Pfam" id="PF02837">
    <property type="entry name" value="Glyco_hydro_2_N"/>
    <property type="match status" value="1"/>
</dbReference>
<dbReference type="PANTHER" id="PTHR42732:SF1">
    <property type="entry name" value="BETA-MANNOSIDASE"/>
    <property type="match status" value="1"/>
</dbReference>
<organism evidence="7 8">
    <name type="scientific">Cerina litoralis</name>
    <dbReference type="NCBI Taxonomy" id="2874477"/>
    <lineage>
        <taxon>Bacteria</taxon>
        <taxon>Pseudomonadati</taxon>
        <taxon>Bacteroidota</taxon>
        <taxon>Flavobacteriia</taxon>
        <taxon>Flavobacteriales</taxon>
        <taxon>Flavobacteriaceae</taxon>
        <taxon>Cerina</taxon>
    </lineage>
</organism>
<dbReference type="GO" id="GO:0004553">
    <property type="term" value="F:hydrolase activity, hydrolyzing O-glycosyl compounds"/>
    <property type="evidence" value="ECO:0007669"/>
    <property type="project" value="InterPro"/>
</dbReference>
<dbReference type="InterPro" id="IPR008979">
    <property type="entry name" value="Galactose-bd-like_sf"/>
</dbReference>
<evidence type="ECO:0000313" key="8">
    <source>
        <dbReference type="Proteomes" id="UP001200642"/>
    </source>
</evidence>
<evidence type="ECO:0000259" key="6">
    <source>
        <dbReference type="Pfam" id="PF02837"/>
    </source>
</evidence>
<dbReference type="EMBL" id="JAIRBC010000027">
    <property type="protein sequence ID" value="MCG2462238.1"/>
    <property type="molecule type" value="Genomic_DNA"/>
</dbReference>
<dbReference type="SUPFAM" id="SSF49303">
    <property type="entry name" value="beta-Galactosidase/glucuronidase domain"/>
    <property type="match status" value="1"/>
</dbReference>
<name>A0AAE3JS96_9FLAO</name>
<dbReference type="Gene3D" id="2.60.40.10">
    <property type="entry name" value="Immunoglobulins"/>
    <property type="match status" value="1"/>
</dbReference>
<evidence type="ECO:0000259" key="5">
    <source>
        <dbReference type="Pfam" id="PF02836"/>
    </source>
</evidence>
<feature type="domain" description="Glycoside hydrolase family 2 catalytic" evidence="5">
    <location>
        <begin position="417"/>
        <end position="486"/>
    </location>
</feature>
<keyword evidence="2" id="KW-0378">Hydrolase</keyword>
<evidence type="ECO:0000313" key="7">
    <source>
        <dbReference type="EMBL" id="MCG2462238.1"/>
    </source>
</evidence>
<dbReference type="RefSeq" id="WP_317903377.1">
    <property type="nucleotide sequence ID" value="NZ_JAIRBC010000027.1"/>
</dbReference>
<evidence type="ECO:0000256" key="3">
    <source>
        <dbReference type="ARBA" id="ARBA00023295"/>
    </source>
</evidence>
<dbReference type="Proteomes" id="UP001200642">
    <property type="component" value="Unassembled WGS sequence"/>
</dbReference>
<proteinExistence type="inferred from homology"/>
<dbReference type="Pfam" id="PF02836">
    <property type="entry name" value="Glyco_hydro_2_C"/>
    <property type="match status" value="1"/>
</dbReference>
<evidence type="ECO:0000256" key="2">
    <source>
        <dbReference type="ARBA" id="ARBA00022801"/>
    </source>
</evidence>
<evidence type="ECO:0000256" key="1">
    <source>
        <dbReference type="ARBA" id="ARBA00007401"/>
    </source>
</evidence>
<accession>A0AAE3JS96</accession>
<dbReference type="InterPro" id="IPR006102">
    <property type="entry name" value="Ig-like_GH2"/>
</dbReference>
<gene>
    <name evidence="7" type="ORF">K8352_15870</name>
</gene>
<keyword evidence="3" id="KW-0326">Glycosidase</keyword>
<dbReference type="InterPro" id="IPR013783">
    <property type="entry name" value="Ig-like_fold"/>
</dbReference>
<sequence length="861" mass="99218">MLELKKFVLGLGVFLFGIYPTFSQEEEPEVKDIFEQIALQKREDVPGLEKNLPQILPNLILKWDNSPNKAFKPGKTISTRAGLDKELLRMRKKYAPFMRDLTPPLPVIRKRTQLKTFQRKLMATEMGMDGNGNVFPLKELVSVAKENTWEEVNIPHYSGPINSAEAHYRKTLNIKEKQLFADKLFLHFNGVDYKCEVYLNGQKVGTHVGLFGAFEFDIKPYAKLGRNLLLVKVFNESIMMGDSFFIGPERKFGKKLAACGGMGWDEPGLAKGWTMCPPGFGIWQRCYLETRNDAFINDLFVRPILEENKIEIQVELPNTIADTQIGFSLYGQNFKTTITENQHAKKTAITPSVSASGFTTYTFTASIPKDQLRLWSPETPWLYQLQVQIKQENVVVDVAKQQFGMRSFIQSETSTPKGRFYLNSKEIKLRGANMMGNIMQCIFRNDYDQLRDDILLAKIVGMNFWRMTQQPNQKEAYEYFDKLGLLAQIDMPAFNGYRKDAINEVKPQFIELLRMVRSHPCNAIISYLNEPDFNKPMMLDRKGHENLFTRFDAVARLLNPNQVTKWVEGDYLNLSQKFSDHHVYNTWYGNSMRSEYFGHWPSTRAGWMHGCGEFGAEGLNTIPFMRKYYPKEWLKLDHGSIWNPRQIPRCQTQDIGGKWMHLTDSTMTDWVSNSREFQKWATRLFTETLRRDPKMNSFAIHLLIDAWPAGWLKAIMDSDRQAKPAYFAYREALKPIAVNLRPNSFYGFSGDIGKVAVFICNDTPKSISNAKLRYQVEANEGILYTGRSQAVIPSSNPKFQGWLEIPFPKVKFRQNITVRVGLFNEEGRLIDDSAYDLEILPTSDKNKDIDFPGGYPQRLIK</sequence>
<dbReference type="InterPro" id="IPR006103">
    <property type="entry name" value="Glyco_hydro_2_cat"/>
</dbReference>
<reference evidence="7" key="1">
    <citation type="submission" date="2023-02" db="EMBL/GenBank/DDBJ databases">
        <title>Genome of Flavobacteriaceae gen. nov. sp. strain F89.</title>
        <authorList>
            <person name="Wang Y."/>
        </authorList>
    </citation>
    <scope>NUCLEOTIDE SEQUENCE</scope>
    <source>
        <strain evidence="7">F89</strain>
    </source>
</reference>
<dbReference type="SUPFAM" id="SSF49785">
    <property type="entry name" value="Galactose-binding domain-like"/>
    <property type="match status" value="1"/>
</dbReference>
<dbReference type="InterPro" id="IPR017853">
    <property type="entry name" value="GH"/>
</dbReference>
<feature type="domain" description="Glycoside hydrolase family 2 immunoglobulin-like beta-sandwich" evidence="4">
    <location>
        <begin position="295"/>
        <end position="406"/>
    </location>
</feature>
<dbReference type="SUPFAM" id="SSF51445">
    <property type="entry name" value="(Trans)glycosidases"/>
    <property type="match status" value="1"/>
</dbReference>
<dbReference type="GO" id="GO:0005975">
    <property type="term" value="P:carbohydrate metabolic process"/>
    <property type="evidence" value="ECO:0007669"/>
    <property type="project" value="InterPro"/>
</dbReference>
<dbReference type="Gene3D" id="3.20.20.80">
    <property type="entry name" value="Glycosidases"/>
    <property type="match status" value="1"/>
</dbReference>
<dbReference type="InterPro" id="IPR006104">
    <property type="entry name" value="Glyco_hydro_2_N"/>
</dbReference>
<comment type="caution">
    <text evidence="7">The sequence shown here is derived from an EMBL/GenBank/DDBJ whole genome shotgun (WGS) entry which is preliminary data.</text>
</comment>
<dbReference type="Gene3D" id="2.60.120.260">
    <property type="entry name" value="Galactose-binding domain-like"/>
    <property type="match status" value="1"/>
</dbReference>
<dbReference type="InterPro" id="IPR051913">
    <property type="entry name" value="GH2_Domain-Containing"/>
</dbReference>
<protein>
    <recommendedName>
        <fullName evidence="9">Beta-galactosidase</fullName>
    </recommendedName>
</protein>
<dbReference type="InterPro" id="IPR036156">
    <property type="entry name" value="Beta-gal/glucu_dom_sf"/>
</dbReference>
<dbReference type="PANTHER" id="PTHR42732">
    <property type="entry name" value="BETA-GALACTOSIDASE"/>
    <property type="match status" value="1"/>
</dbReference>
<evidence type="ECO:0000259" key="4">
    <source>
        <dbReference type="Pfam" id="PF00703"/>
    </source>
</evidence>
<keyword evidence="8" id="KW-1185">Reference proteome</keyword>
<comment type="similarity">
    <text evidence="1">Belongs to the glycosyl hydrolase 2 family.</text>
</comment>
<feature type="domain" description="Glycosyl hydrolases family 2 sugar binding" evidence="6">
    <location>
        <begin position="160"/>
        <end position="242"/>
    </location>
</feature>
<dbReference type="Pfam" id="PF00703">
    <property type="entry name" value="Glyco_hydro_2"/>
    <property type="match status" value="1"/>
</dbReference>
<evidence type="ECO:0008006" key="9">
    <source>
        <dbReference type="Google" id="ProtNLM"/>
    </source>
</evidence>